<evidence type="ECO:0000313" key="3">
    <source>
        <dbReference type="Proteomes" id="UP000565715"/>
    </source>
</evidence>
<dbReference type="AlphaFoldDB" id="A0A846XEQ0"/>
<dbReference type="EMBL" id="JAAXOO010000002">
    <property type="protein sequence ID" value="NKY33196.1"/>
    <property type="molecule type" value="Genomic_DNA"/>
</dbReference>
<proteinExistence type="predicted"/>
<evidence type="ECO:0000313" key="2">
    <source>
        <dbReference type="EMBL" id="NKY33196.1"/>
    </source>
</evidence>
<evidence type="ECO:0000259" key="1">
    <source>
        <dbReference type="SMART" id="SM00849"/>
    </source>
</evidence>
<reference evidence="2 3" key="1">
    <citation type="submission" date="2020-04" db="EMBL/GenBank/DDBJ databases">
        <title>MicrobeNet Type strains.</title>
        <authorList>
            <person name="Nicholson A.C."/>
        </authorList>
    </citation>
    <scope>NUCLEOTIDE SEQUENCE [LARGE SCALE GENOMIC DNA]</scope>
    <source>
        <strain evidence="2 3">DSM 45078</strain>
    </source>
</reference>
<dbReference type="InterPro" id="IPR036866">
    <property type="entry name" value="RibonucZ/Hydroxyglut_hydro"/>
</dbReference>
<dbReference type="InterPro" id="IPR038536">
    <property type="entry name" value="Alkyl/aryl-sulf_dimr_sf"/>
</dbReference>
<dbReference type="Pfam" id="PF14863">
    <property type="entry name" value="Alkyl_sulf_dimr"/>
    <property type="match status" value="1"/>
</dbReference>
<keyword evidence="3" id="KW-1185">Reference proteome</keyword>
<protein>
    <submittedName>
        <fullName evidence="2">MBL fold metallo-hydrolase</fullName>
    </submittedName>
</protein>
<name>A0A846XEQ0_9NOCA</name>
<sequence length="433" mass="48555">MTGYTEMADQVDRLIDERPGKVLLEFVYDDEAVALTDFLYRSSGSSYAYMLLTDAGRIIVNTGIGYESVHHRYLFDKVCPGPTPYVITTQGHTDHVGGVATFREAGTVYIAQERNQFTQGQDARIRGRMRQWNAAWFDLTATAQIERFAAERPDLTIQQDTPVPDLTFDDRMSFTLGGLDIELWHGTGETTDGAMVWLPQHRIALISNLLGPLFCHFPNLNTIRGHEYRQVEPYLATIRRLRELRPEMLVTGRGDPISGAGLIDACLQRMYDAVSYVRDQTLHGINTGAGLDTLVREITLPPELRVGQGYGRVAWGVRTIWETYLGWFHHERTSELLAIGPHQVLADLVEAGGVDSVLALSRTRAEAGRHAEAIALAEAVLAHTPDHPGANRRLFDSHRRLLEDPAVEANFWLSGWLEHRLRSLTEAIVAQED</sequence>
<keyword evidence="2" id="KW-0378">Hydrolase</keyword>
<dbReference type="GO" id="GO:0016787">
    <property type="term" value="F:hydrolase activity"/>
    <property type="evidence" value="ECO:0007669"/>
    <property type="project" value="UniProtKB-KW"/>
</dbReference>
<dbReference type="InterPro" id="IPR052195">
    <property type="entry name" value="Bact_Alkyl/Aryl-Sulfatase"/>
</dbReference>
<dbReference type="PANTHER" id="PTHR43223">
    <property type="entry name" value="ALKYL/ARYL-SULFATASE"/>
    <property type="match status" value="1"/>
</dbReference>
<dbReference type="GO" id="GO:0046983">
    <property type="term" value="F:protein dimerization activity"/>
    <property type="evidence" value="ECO:0007669"/>
    <property type="project" value="InterPro"/>
</dbReference>
<gene>
    <name evidence="2" type="ORF">HGA13_08960</name>
</gene>
<dbReference type="InterPro" id="IPR029228">
    <property type="entry name" value="Alkyl_sulf_dimr"/>
</dbReference>
<dbReference type="Gene3D" id="3.60.15.30">
    <property type="entry name" value="Metallo-beta-lactamase domain"/>
    <property type="match status" value="1"/>
</dbReference>
<dbReference type="SMART" id="SM00849">
    <property type="entry name" value="Lactamase_B"/>
    <property type="match status" value="1"/>
</dbReference>
<dbReference type="Pfam" id="PF00753">
    <property type="entry name" value="Lactamase_B"/>
    <property type="match status" value="1"/>
</dbReference>
<accession>A0A846XEQ0</accession>
<comment type="caution">
    <text evidence="2">The sequence shown here is derived from an EMBL/GenBank/DDBJ whole genome shotgun (WGS) entry which is preliminary data.</text>
</comment>
<dbReference type="Proteomes" id="UP000565715">
    <property type="component" value="Unassembled WGS sequence"/>
</dbReference>
<dbReference type="Gene3D" id="1.25.40.880">
    <property type="entry name" value="Alkyl sulfatase, dimerisation domain"/>
    <property type="match status" value="1"/>
</dbReference>
<dbReference type="InterPro" id="IPR001279">
    <property type="entry name" value="Metallo-B-lactamas"/>
</dbReference>
<dbReference type="SUPFAM" id="SSF56281">
    <property type="entry name" value="Metallo-hydrolase/oxidoreductase"/>
    <property type="match status" value="1"/>
</dbReference>
<dbReference type="PANTHER" id="PTHR43223:SF2">
    <property type="entry name" value="METALLO-BETA-LACTAMASE DOMAIN-CONTAINING PROTEIN"/>
    <property type="match status" value="1"/>
</dbReference>
<feature type="domain" description="Metallo-beta-lactamase" evidence="1">
    <location>
        <begin position="45"/>
        <end position="253"/>
    </location>
</feature>
<dbReference type="RefSeq" id="WP_157112691.1">
    <property type="nucleotide sequence ID" value="NZ_JAAXOO010000002.1"/>
</dbReference>
<organism evidence="2 3">
    <name type="scientific">Nocardia speluncae</name>
    <dbReference type="NCBI Taxonomy" id="419477"/>
    <lineage>
        <taxon>Bacteria</taxon>
        <taxon>Bacillati</taxon>
        <taxon>Actinomycetota</taxon>
        <taxon>Actinomycetes</taxon>
        <taxon>Mycobacteriales</taxon>
        <taxon>Nocardiaceae</taxon>
        <taxon>Nocardia</taxon>
    </lineage>
</organism>